<protein>
    <submittedName>
        <fullName evidence="2">Uu.00g135820.m01.CDS01</fullName>
    </submittedName>
</protein>
<comment type="caution">
    <text evidence="2">The sequence shown here is derived from an EMBL/GenBank/DDBJ whole genome shotgun (WGS) entry which is preliminary data.</text>
</comment>
<organism evidence="2 3">
    <name type="scientific">Anthostomella pinea</name>
    <dbReference type="NCBI Taxonomy" id="933095"/>
    <lineage>
        <taxon>Eukaryota</taxon>
        <taxon>Fungi</taxon>
        <taxon>Dikarya</taxon>
        <taxon>Ascomycota</taxon>
        <taxon>Pezizomycotina</taxon>
        <taxon>Sordariomycetes</taxon>
        <taxon>Xylariomycetidae</taxon>
        <taxon>Xylariales</taxon>
        <taxon>Xylariaceae</taxon>
        <taxon>Anthostomella</taxon>
    </lineage>
</organism>
<reference evidence="2" key="1">
    <citation type="submission" date="2023-10" db="EMBL/GenBank/DDBJ databases">
        <authorList>
            <person name="Hackl T."/>
        </authorList>
    </citation>
    <scope>NUCLEOTIDE SEQUENCE</scope>
</reference>
<feature type="region of interest" description="Disordered" evidence="1">
    <location>
        <begin position="1"/>
        <end position="69"/>
    </location>
</feature>
<feature type="compositionally biased region" description="Basic and acidic residues" evidence="1">
    <location>
        <begin position="28"/>
        <end position="43"/>
    </location>
</feature>
<accession>A0AAI8VP86</accession>
<proteinExistence type="predicted"/>
<gene>
    <name evidence="2" type="ORF">KHLLAP_LOCUS9024</name>
</gene>
<dbReference type="AlphaFoldDB" id="A0AAI8VP86"/>
<evidence type="ECO:0000313" key="2">
    <source>
        <dbReference type="EMBL" id="CAJ2508556.1"/>
    </source>
</evidence>
<keyword evidence="3" id="KW-1185">Reference proteome</keyword>
<name>A0AAI8VP86_9PEZI</name>
<evidence type="ECO:0000256" key="1">
    <source>
        <dbReference type="SAM" id="MobiDB-lite"/>
    </source>
</evidence>
<dbReference type="EMBL" id="CAUWAG010000012">
    <property type="protein sequence ID" value="CAJ2508556.1"/>
    <property type="molecule type" value="Genomic_DNA"/>
</dbReference>
<dbReference type="Proteomes" id="UP001295740">
    <property type="component" value="Unassembled WGS sequence"/>
</dbReference>
<sequence length="226" mass="24863">MAINRQFDGPASYAAPYPEEQADMDPDSGIRDRSKTEQLDGGDRVSAAGDTEMSDDEDQDPNTTGGLLDGRFPLVPGGGTYIQVPIYLNHIVDDSREAWLIAIRCAADAVWSTIRDVLATGIDVDSRLAELEPIRLLMLNFQLLNLAQRLQYQKISSRISLLGHKLISKHHAGTNGVSDALFAFIKKANLDESIKDAYPPVWAEMVETHRQRRQGTGIASSSTPQQ</sequence>
<evidence type="ECO:0000313" key="3">
    <source>
        <dbReference type="Proteomes" id="UP001295740"/>
    </source>
</evidence>